<dbReference type="Pfam" id="PF01535">
    <property type="entry name" value="PPR"/>
    <property type="match status" value="2"/>
</dbReference>
<organism evidence="5 6">
    <name type="scientific">Pisolithus microcarpus 441</name>
    <dbReference type="NCBI Taxonomy" id="765257"/>
    <lineage>
        <taxon>Eukaryota</taxon>
        <taxon>Fungi</taxon>
        <taxon>Dikarya</taxon>
        <taxon>Basidiomycota</taxon>
        <taxon>Agaricomycotina</taxon>
        <taxon>Agaricomycetes</taxon>
        <taxon>Agaricomycetidae</taxon>
        <taxon>Boletales</taxon>
        <taxon>Sclerodermatineae</taxon>
        <taxon>Pisolithaceae</taxon>
        <taxon>Pisolithus</taxon>
    </lineage>
</organism>
<dbReference type="STRING" id="765257.A0A0C9ZT99"/>
<name>A0A0C9ZT99_9AGAM</name>
<dbReference type="AlphaFoldDB" id="A0A0C9ZT99"/>
<dbReference type="PROSITE" id="PS51375">
    <property type="entry name" value="PPR"/>
    <property type="match status" value="3"/>
</dbReference>
<dbReference type="Pfam" id="PF13812">
    <property type="entry name" value="PPR_3"/>
    <property type="match status" value="1"/>
</dbReference>
<dbReference type="OrthoDB" id="185373at2759"/>
<dbReference type="InterPro" id="IPR011990">
    <property type="entry name" value="TPR-like_helical_dom_sf"/>
</dbReference>
<keyword evidence="6" id="KW-1185">Reference proteome</keyword>
<feature type="repeat" description="PPR" evidence="2">
    <location>
        <begin position="578"/>
        <end position="612"/>
    </location>
</feature>
<dbReference type="Proteomes" id="UP000054018">
    <property type="component" value="Unassembled WGS sequence"/>
</dbReference>
<dbReference type="InterPro" id="IPR052308">
    <property type="entry name" value="PPR_domain-containing"/>
</dbReference>
<dbReference type="Pfam" id="PF23276">
    <property type="entry name" value="TPR_24"/>
    <property type="match status" value="1"/>
</dbReference>
<accession>A0A0C9ZT99</accession>
<evidence type="ECO:0000313" key="5">
    <source>
        <dbReference type="EMBL" id="KIK29229.1"/>
    </source>
</evidence>
<evidence type="ECO:0000256" key="1">
    <source>
        <dbReference type="ARBA" id="ARBA00022737"/>
    </source>
</evidence>
<dbReference type="HOGENOM" id="CLU_007929_0_0_1"/>
<dbReference type="Gene3D" id="1.25.40.10">
    <property type="entry name" value="Tetratricopeptide repeat domain"/>
    <property type="match status" value="3"/>
</dbReference>
<evidence type="ECO:0000259" key="4">
    <source>
        <dbReference type="Pfam" id="PF23276"/>
    </source>
</evidence>
<reference evidence="6" key="2">
    <citation type="submission" date="2015-01" db="EMBL/GenBank/DDBJ databases">
        <title>Evolutionary Origins and Diversification of the Mycorrhizal Mutualists.</title>
        <authorList>
            <consortium name="DOE Joint Genome Institute"/>
            <consortium name="Mycorrhizal Genomics Consortium"/>
            <person name="Kohler A."/>
            <person name="Kuo A."/>
            <person name="Nagy L.G."/>
            <person name="Floudas D."/>
            <person name="Copeland A."/>
            <person name="Barry K.W."/>
            <person name="Cichocki N."/>
            <person name="Veneault-Fourrey C."/>
            <person name="LaButti K."/>
            <person name="Lindquist E.A."/>
            <person name="Lipzen A."/>
            <person name="Lundell T."/>
            <person name="Morin E."/>
            <person name="Murat C."/>
            <person name="Riley R."/>
            <person name="Ohm R."/>
            <person name="Sun H."/>
            <person name="Tunlid A."/>
            <person name="Henrissat B."/>
            <person name="Grigoriev I.V."/>
            <person name="Hibbett D.S."/>
            <person name="Martin F."/>
        </authorList>
    </citation>
    <scope>NUCLEOTIDE SEQUENCE [LARGE SCALE GENOMIC DNA]</scope>
    <source>
        <strain evidence="6">441</strain>
    </source>
</reference>
<evidence type="ECO:0000256" key="3">
    <source>
        <dbReference type="SAM" id="MobiDB-lite"/>
    </source>
</evidence>
<protein>
    <recommendedName>
        <fullName evidence="4">Pentatricopeptide repeat-containing protein-mitochondrial domain-containing protein</fullName>
    </recommendedName>
</protein>
<feature type="domain" description="Pentatricopeptide repeat-containing protein-mitochondrial" evidence="4">
    <location>
        <begin position="537"/>
        <end position="637"/>
    </location>
</feature>
<dbReference type="InterPro" id="IPR057027">
    <property type="entry name" value="TPR_mt"/>
</dbReference>
<proteinExistence type="predicted"/>
<evidence type="ECO:0000256" key="2">
    <source>
        <dbReference type="PROSITE-ProRule" id="PRU00708"/>
    </source>
</evidence>
<reference evidence="5 6" key="1">
    <citation type="submission" date="2014-04" db="EMBL/GenBank/DDBJ databases">
        <authorList>
            <consortium name="DOE Joint Genome Institute"/>
            <person name="Kuo A."/>
            <person name="Kohler A."/>
            <person name="Costa M.D."/>
            <person name="Nagy L.G."/>
            <person name="Floudas D."/>
            <person name="Copeland A."/>
            <person name="Barry K.W."/>
            <person name="Cichocki N."/>
            <person name="Veneault-Fourrey C."/>
            <person name="LaButti K."/>
            <person name="Lindquist E.A."/>
            <person name="Lipzen A."/>
            <person name="Lundell T."/>
            <person name="Morin E."/>
            <person name="Murat C."/>
            <person name="Sun H."/>
            <person name="Tunlid A."/>
            <person name="Henrissat B."/>
            <person name="Grigoriev I.V."/>
            <person name="Hibbett D.S."/>
            <person name="Martin F."/>
            <person name="Nordberg H.P."/>
            <person name="Cantor M.N."/>
            <person name="Hua S.X."/>
        </authorList>
    </citation>
    <scope>NUCLEOTIDE SEQUENCE [LARGE SCALE GENOMIC DNA]</scope>
    <source>
        <strain evidence="5 6">441</strain>
    </source>
</reference>
<keyword evidence="1" id="KW-0677">Repeat</keyword>
<dbReference type="PANTHER" id="PTHR47937">
    <property type="entry name" value="PLASTID TRANSCRIPTIONALLY ACTIVE CHROMOSOME 2-LIKE PROTEIN"/>
    <property type="match status" value="1"/>
</dbReference>
<dbReference type="PANTHER" id="PTHR47937:SF8">
    <property type="entry name" value="PENTATRICOPEPTIDE REPEAT DOMAIN CONTAINING PROTEIN-RELATED"/>
    <property type="match status" value="1"/>
</dbReference>
<feature type="compositionally biased region" description="Polar residues" evidence="3">
    <location>
        <begin position="124"/>
        <end position="147"/>
    </location>
</feature>
<gene>
    <name evidence="5" type="ORF">PISMIDRAFT_7073</name>
</gene>
<dbReference type="NCBIfam" id="TIGR00756">
    <property type="entry name" value="PPR"/>
    <property type="match status" value="2"/>
</dbReference>
<feature type="repeat" description="PPR" evidence="2">
    <location>
        <begin position="543"/>
        <end position="577"/>
    </location>
</feature>
<dbReference type="EMBL" id="KN833690">
    <property type="protein sequence ID" value="KIK29229.1"/>
    <property type="molecule type" value="Genomic_DNA"/>
</dbReference>
<dbReference type="InterPro" id="IPR002885">
    <property type="entry name" value="PPR_rpt"/>
</dbReference>
<feature type="region of interest" description="Disordered" evidence="3">
    <location>
        <begin position="991"/>
        <end position="1015"/>
    </location>
</feature>
<evidence type="ECO:0000313" key="6">
    <source>
        <dbReference type="Proteomes" id="UP000054018"/>
    </source>
</evidence>
<feature type="region of interest" description="Disordered" evidence="3">
    <location>
        <begin position="107"/>
        <end position="147"/>
    </location>
</feature>
<sequence length="1142" mass="127858">MIEPLAAVIVNSVLPRTSARRTSALKFAIASMGKQDRKLFPEDFFTPHPRPWKGKERARDPITFECTACTNSLADPNSGVRCAARHSLWCPRRKGVFASSEITTRRLRSAGTGTVPRSIRRHSSSSAPQKHSLQGHTPETTSSPSQVCQDSVTANLSGTTDIRSLLHPSAPFDPNIAWALYSELVKNSACDPFTPGERLLFIEKLVNAVEPAPNERTGISALHKWGFRLRSMMHGRNVCVSDILSEDFRKLCLSARICALMGDFTDAVQIAREGWKRNLTEAKQGYLVDVYRTLLIMAHLREGSTAALSLVVEEWNVLGPYIGSYHNAFIGTSLETKSESLRHIARKIIAEVSNGATLLSSRWKHNEQDLTRTAELLLLSYIPEGSLEEAYAVMVEMRSLRLPIPISYQTALIRRLAKTNSFVLANEIFSFMTPSNYKPYLSVGLYLYARQGNITRAEEFFNNLRRQECLSPTDKAMLMHAYAVSGRVETVTDLFSEFFPEEGVEKPTIFHYTTIIFAFAQRGDFEGLNLWLKAMMDAGHPPDAHVYSIILESFASRGDVDTVASVLDQMRAANIQPSRVHYTTVIKFLAQRRDPASAEAIYKRALREGIAPDRIMITALMNAHVEAGSWPGVVRIFDYLKASRYRRIPLTIEVYNTLLKAYVMIGTPFHTVSLLFRKLQVTGARPDAYTYALVIQSACDAGLMNVASDLFAEMEDRVGKWQPGRGIEVYVLTIIMAGHLRLGHKLQAKAVYDDMIIRGIQPTSVTFSQILQAYGNQGSVDSLRIAEAFLRGIVEADHQRQVWATPRSIQSALEELHSPLMTVYSKQRDPKAVERLFEAMLEAGGEPTLLSLTILLDVYRRTDNIAAVHSVWQQIWELALNLSRVDELFKGDDEAPADPLSRQSNLLCLPLSIYIDALSATGHHSAVPEVWLKARSQGFSFDSHNWNHLAVALVRAAELDRAFAVVERVILPYQRQSQIVASTRDRFPESPLTFDTAPPDVDRPAAESPLHRQKRRVAAVRLTTKKSGHNMDIDGDPEDFAHPLHILHQILPSWNVWRPHHIILELLASVLRHLQGGRVVQPVGVSSPQSAGSDSVVSRAKMASDTLQRIYDDYPSTVRAVLLHERVLSRRNAINRADDGWR</sequence>
<feature type="repeat" description="PPR" evidence="2">
    <location>
        <begin position="687"/>
        <end position="717"/>
    </location>
</feature>